<dbReference type="RefSeq" id="WP_036707347.1">
    <property type="nucleotide sequence ID" value="NZ_JRKQ01000008.1"/>
</dbReference>
<proteinExistence type="predicted"/>
<dbReference type="EMBL" id="JRKQ01000008">
    <property type="protein sequence ID" value="KGJ23269.1"/>
    <property type="molecule type" value="Genomic_DNA"/>
</dbReference>
<gene>
    <name evidence="1" type="ORF">IX56_03140</name>
</gene>
<sequence>MLVDRYGRPLRAPTTDELETEQAVPTLGSVRQIATGHPAEGLEPLRLAAILHSAETGDATAYLELAEQMEEKDLHYAAVLGVRKRAIRSLELKVEPGAEDDTAAQEAADLVRDALHGPAVRTSLIGILDAIGKGYSVSELIWDRSGPRWTIAGIERVDPRWFEFDDLTGRQLRLRGLAGGEELRPWKFVVHFAEAKSGLPIRGGLARLAAWGFMFKHFTIRDWAIFTEAYGHPLRIGKYDPALASAQDKATLLRAVRSMGTDMAAIIPNNMLVDIITTAVSGTQELYERTARYWDEQISKGVLGQVATTDAIAGGHAVGKIHEEVRGDIRDADADDLAATLMRDVATPLTQLNFPPGTPVPVIRFEPPERVDPEQLLKLMEIAGPAGLRIAHADIYRAFALREPSEGEEVLAFSPAPPVTIRPGGPAIPAPERPLALPSPGRRELAARSADDAHEDAITAAIDEMIDGGGMQQRMDGLLDELLEGIRSAESPEAALELVARFEARAPDADLRELLARAIFGARMAADMGADLK</sequence>
<organism evidence="1 2">
    <name type="scientific">Paracoccus sanguinis</name>
    <dbReference type="NCBI Taxonomy" id="1545044"/>
    <lineage>
        <taxon>Bacteria</taxon>
        <taxon>Pseudomonadati</taxon>
        <taxon>Pseudomonadota</taxon>
        <taxon>Alphaproteobacteria</taxon>
        <taxon>Rhodobacterales</taxon>
        <taxon>Paracoccaceae</taxon>
        <taxon>Paracoccus</taxon>
    </lineage>
</organism>
<reference evidence="1 2" key="1">
    <citation type="submission" date="2014-09" db="EMBL/GenBank/DDBJ databases">
        <authorList>
            <person name="McGinnis J.M."/>
            <person name="Wolfgang W.J."/>
        </authorList>
    </citation>
    <scope>NUCLEOTIDE SEQUENCE [LARGE SCALE GENOMIC DNA]</scope>
    <source>
        <strain evidence="1 2">5503</strain>
    </source>
</reference>
<protein>
    <recommendedName>
        <fullName evidence="3">Mu-like prophage protein gp29</fullName>
    </recommendedName>
</protein>
<evidence type="ECO:0008006" key="3">
    <source>
        <dbReference type="Google" id="ProtNLM"/>
    </source>
</evidence>
<dbReference type="AlphaFoldDB" id="A0A099GKC3"/>
<evidence type="ECO:0000313" key="2">
    <source>
        <dbReference type="Proteomes" id="UP000029858"/>
    </source>
</evidence>
<accession>A0A099GKC3</accession>
<dbReference type="InterPro" id="IPR009279">
    <property type="entry name" value="Portal_Mu"/>
</dbReference>
<dbReference type="Proteomes" id="UP000029858">
    <property type="component" value="Unassembled WGS sequence"/>
</dbReference>
<reference evidence="1 2" key="2">
    <citation type="submission" date="2014-10" db="EMBL/GenBank/DDBJ databases">
        <title>Paracoccus sanguinis sp. nov., isolated from clinical specimens of New York State patients.</title>
        <authorList>
            <person name="Mingle L.A."/>
            <person name="Cole J.A."/>
            <person name="Lapierre P."/>
            <person name="Musser K.A."/>
        </authorList>
    </citation>
    <scope>NUCLEOTIDE SEQUENCE [LARGE SCALE GENOMIC DNA]</scope>
    <source>
        <strain evidence="1 2">5503</strain>
    </source>
</reference>
<name>A0A099GKC3_9RHOB</name>
<comment type="caution">
    <text evidence="1">The sequence shown here is derived from an EMBL/GenBank/DDBJ whole genome shotgun (WGS) entry which is preliminary data.</text>
</comment>
<evidence type="ECO:0000313" key="1">
    <source>
        <dbReference type="EMBL" id="KGJ23269.1"/>
    </source>
</evidence>
<dbReference type="Pfam" id="PF06074">
    <property type="entry name" value="Portal_Mu"/>
    <property type="match status" value="1"/>
</dbReference>